<keyword evidence="4 7" id="KW-0560">Oxidoreductase</keyword>
<dbReference type="OrthoDB" id="5059218at2759"/>
<dbReference type="eggNOG" id="KOG2666">
    <property type="taxonomic scope" value="Eukaryota"/>
</dbReference>
<dbReference type="InterPro" id="IPR014027">
    <property type="entry name" value="UDP-Glc/GDP-Man_DH_C"/>
</dbReference>
<dbReference type="STRING" id="85681.V4TKL2"/>
<evidence type="ECO:0000256" key="2">
    <source>
        <dbReference type="ARBA" id="ARBA00006601"/>
    </source>
</evidence>
<evidence type="ECO:0000256" key="7">
    <source>
        <dbReference type="PIRNR" id="PIRNR000124"/>
    </source>
</evidence>
<dbReference type="Pfam" id="PF03721">
    <property type="entry name" value="UDPG_MGDP_dh_N"/>
    <property type="match status" value="1"/>
</dbReference>
<dbReference type="Gene3D" id="3.40.50.720">
    <property type="entry name" value="NAD(P)-binding Rossmann-like Domain"/>
    <property type="match status" value="2"/>
</dbReference>
<dbReference type="EMBL" id="KI536661">
    <property type="protein sequence ID" value="ESR53947.1"/>
    <property type="molecule type" value="Genomic_DNA"/>
</dbReference>
<organism evidence="11 12">
    <name type="scientific">Citrus clementina</name>
    <name type="common">Clementine</name>
    <name type="synonym">Citrus deliciosa x Citrus sinensis</name>
    <dbReference type="NCBI Taxonomy" id="85681"/>
    <lineage>
        <taxon>Eukaryota</taxon>
        <taxon>Viridiplantae</taxon>
        <taxon>Streptophyta</taxon>
        <taxon>Embryophyta</taxon>
        <taxon>Tracheophyta</taxon>
        <taxon>Spermatophyta</taxon>
        <taxon>Magnoliopsida</taxon>
        <taxon>eudicotyledons</taxon>
        <taxon>Gunneridae</taxon>
        <taxon>Pentapetalae</taxon>
        <taxon>rosids</taxon>
        <taxon>malvids</taxon>
        <taxon>Sapindales</taxon>
        <taxon>Rutaceae</taxon>
        <taxon>Aurantioideae</taxon>
        <taxon>Citrus</taxon>
    </lineage>
</organism>
<feature type="binding site" evidence="9">
    <location>
        <begin position="8"/>
        <end position="13"/>
    </location>
    <ligand>
        <name>NAD(+)</name>
        <dbReference type="ChEBI" id="CHEBI:57540"/>
    </ligand>
</feature>
<keyword evidence="5 7" id="KW-0520">NAD</keyword>
<dbReference type="PIRSF" id="PIRSF000124">
    <property type="entry name" value="UDPglc_GDPman_dh"/>
    <property type="match status" value="1"/>
</dbReference>
<comment type="similarity">
    <text evidence="2 7">Belongs to the UDP-glucose/GDP-mannose dehydrogenase family.</text>
</comment>
<evidence type="ECO:0000256" key="8">
    <source>
        <dbReference type="PIRSR" id="PIRSR500133-1"/>
    </source>
</evidence>
<dbReference type="SUPFAM" id="SSF52413">
    <property type="entry name" value="UDP-glucose/GDP-mannose dehydrogenase C-terminal domain"/>
    <property type="match status" value="1"/>
</dbReference>
<evidence type="ECO:0000256" key="3">
    <source>
        <dbReference type="ARBA" id="ARBA00012954"/>
    </source>
</evidence>
<dbReference type="AlphaFoldDB" id="V4TKL2"/>
<accession>V4TKL2</accession>
<dbReference type="OMA" id="VEWDAYA"/>
<evidence type="ECO:0000256" key="6">
    <source>
        <dbReference type="ARBA" id="ARBA00047473"/>
    </source>
</evidence>
<dbReference type="KEGG" id="cic:CICLE_v10019935mg"/>
<protein>
    <recommendedName>
        <fullName evidence="3 7">UDP-glucose 6-dehydrogenase</fullName>
        <ecNumber evidence="3 7">1.1.1.22</ecNumber>
    </recommendedName>
</protein>
<feature type="binding site" evidence="9">
    <location>
        <begin position="127"/>
        <end position="128"/>
    </location>
    <ligand>
        <name>NAD(+)</name>
        <dbReference type="ChEBI" id="CHEBI:57540"/>
    </ligand>
</feature>
<dbReference type="SMART" id="SM00984">
    <property type="entry name" value="UDPG_MGDP_dh_C"/>
    <property type="match status" value="1"/>
</dbReference>
<feature type="binding site" evidence="9">
    <location>
        <position position="342"/>
    </location>
    <ligand>
        <name>NAD(+)</name>
        <dbReference type="ChEBI" id="CHEBI:57540"/>
    </ligand>
</feature>
<dbReference type="GO" id="GO:0006065">
    <property type="term" value="P:UDP-glucuronate biosynthetic process"/>
    <property type="evidence" value="ECO:0007669"/>
    <property type="project" value="UniProtKB-UniPathway"/>
</dbReference>
<feature type="binding site" evidence="9">
    <location>
        <position position="33"/>
    </location>
    <ligand>
        <name>NAD(+)</name>
        <dbReference type="ChEBI" id="CHEBI:57540"/>
    </ligand>
</feature>
<feature type="binding site" evidence="9">
    <location>
        <begin position="272"/>
        <end position="275"/>
    </location>
    <ligand>
        <name>NAD(+)</name>
        <dbReference type="ChEBI" id="CHEBI:57540"/>
    </ligand>
</feature>
<feature type="domain" description="UDP-glucose/GDP-mannose dehydrogenase C-terminal" evidence="10">
    <location>
        <begin position="328"/>
        <end position="452"/>
    </location>
</feature>
<dbReference type="FunFam" id="1.20.5.100:FF:000001">
    <property type="entry name" value="UDP-glucose 6-dehydrogenase"/>
    <property type="match status" value="1"/>
</dbReference>
<dbReference type="InterPro" id="IPR036220">
    <property type="entry name" value="UDP-Glc/GDP-Man_DH_C_sf"/>
</dbReference>
<dbReference type="GO" id="GO:0005634">
    <property type="term" value="C:nucleus"/>
    <property type="evidence" value="ECO:0007669"/>
    <property type="project" value="TreeGrafter"/>
</dbReference>
<feature type="binding site" evidence="9">
    <location>
        <position position="161"/>
    </location>
    <ligand>
        <name>NAD(+)</name>
        <dbReference type="ChEBI" id="CHEBI:57540"/>
    </ligand>
</feature>
<dbReference type="InterPro" id="IPR017476">
    <property type="entry name" value="UDP-Glc/GDP-Man"/>
</dbReference>
<sequence length="480" mass="53094">MVKICCIGAGYVGGPTMAVIALKCPKIEVAVVDISVSRIAAWNGDQLPIYEPGLEDVVKQCRGRNLFFSTDIENHVAEADIVFVSVNTPTKTQGLGAGKAADLTYWESAARMIADVSKSNKIVVEKSTVPVKTAEAIEKILTHNSREIKYQILSNPEFLAEGTAIQDLFNPDRVLIGGRETPEGQKAIQALKDVYAHWVPEDRIITTNLWSAELSKLAANAFLAQRISSVNAMSALCEATGADVTQVSHAIGKDTRIGPRFLNSSVGFGGSCFQKDILNLVYICECNGLTEVANYWKQVIKVNDYQKNRFVNRIVSSMFNTVSGKKIAILGFAFKKDTGDTRETPAIDVCKGLLGDKAKLSIYDPQVTEDQIQRDLSMKKFDWDHPIHLQPMSPPASKQVNVVWDAYQAAKDAHGVCILTEWDEFKTLDYQKIFDNMRKPAYIFDGRNILDVAKLREIGFIVYSIGKPLDPWHKDTLAVA</sequence>
<evidence type="ECO:0000256" key="9">
    <source>
        <dbReference type="PIRSR" id="PIRSR500133-3"/>
    </source>
</evidence>
<feature type="active site" description="Nucleophile" evidence="8">
    <location>
        <position position="272"/>
    </location>
</feature>
<evidence type="ECO:0000256" key="1">
    <source>
        <dbReference type="ARBA" id="ARBA00004701"/>
    </source>
</evidence>
<dbReference type="Proteomes" id="UP000030687">
    <property type="component" value="Unassembled WGS sequence"/>
</dbReference>
<dbReference type="SUPFAM" id="SSF51735">
    <property type="entry name" value="NAD(P)-binding Rossmann-fold domains"/>
    <property type="match status" value="1"/>
</dbReference>
<dbReference type="Pfam" id="PF03720">
    <property type="entry name" value="UDPG_MGDP_dh_C"/>
    <property type="match status" value="1"/>
</dbReference>
<dbReference type="InParanoid" id="V4TKL2"/>
<dbReference type="UniPathway" id="UPA00038">
    <property type="reaction ID" value="UER00491"/>
</dbReference>
<name>V4TKL2_CITCL</name>
<dbReference type="InterPro" id="IPR001732">
    <property type="entry name" value="UDP-Glc/GDP-Man_DH_N"/>
</dbReference>
<comment type="catalytic activity">
    <reaction evidence="6 7">
        <text>UDP-alpha-D-glucose + 2 NAD(+) + H2O = UDP-alpha-D-glucuronate + 2 NADH + 3 H(+)</text>
        <dbReference type="Rhea" id="RHEA:23596"/>
        <dbReference type="ChEBI" id="CHEBI:15377"/>
        <dbReference type="ChEBI" id="CHEBI:15378"/>
        <dbReference type="ChEBI" id="CHEBI:57540"/>
        <dbReference type="ChEBI" id="CHEBI:57945"/>
        <dbReference type="ChEBI" id="CHEBI:58052"/>
        <dbReference type="ChEBI" id="CHEBI:58885"/>
        <dbReference type="EC" id="1.1.1.22"/>
    </reaction>
</comment>
<dbReference type="Gene3D" id="1.20.5.100">
    <property type="entry name" value="Cytochrome c1, transmembrane anchor, C-terminal"/>
    <property type="match status" value="1"/>
</dbReference>
<dbReference type="NCBIfam" id="TIGR03026">
    <property type="entry name" value="NDP-sugDHase"/>
    <property type="match status" value="1"/>
</dbReference>
<dbReference type="FunFam" id="3.40.50.720:FF:000089">
    <property type="entry name" value="UDP-glucose 6-dehydrogenase"/>
    <property type="match status" value="1"/>
</dbReference>
<dbReference type="GO" id="GO:0051287">
    <property type="term" value="F:NAD binding"/>
    <property type="evidence" value="ECO:0007669"/>
    <property type="project" value="InterPro"/>
</dbReference>
<evidence type="ECO:0000313" key="11">
    <source>
        <dbReference type="EMBL" id="ESR53947.1"/>
    </source>
</evidence>
<dbReference type="FunFam" id="3.40.50.720:FF:000032">
    <property type="entry name" value="UDP-glucose 6-dehydrogenase"/>
    <property type="match status" value="1"/>
</dbReference>
<proteinExistence type="inferred from homology"/>
<reference evidence="11 12" key="1">
    <citation type="submission" date="2013-10" db="EMBL/GenBank/DDBJ databases">
        <authorList>
            <consortium name="International Citrus Genome Consortium"/>
            <person name="Jenkins J."/>
            <person name="Schmutz J."/>
            <person name="Prochnik S."/>
            <person name="Rokhsar D."/>
            <person name="Gmitter F."/>
            <person name="Ollitrault P."/>
            <person name="Machado M."/>
            <person name="Talon M."/>
            <person name="Wincker P."/>
            <person name="Jaillon O."/>
            <person name="Morgante M."/>
        </authorList>
    </citation>
    <scope>NUCLEOTIDE SEQUENCE</scope>
    <source>
        <strain evidence="12">cv. Clemenules</strain>
    </source>
</reference>
<dbReference type="GO" id="GO:0003979">
    <property type="term" value="F:UDP-glucose 6-dehydrogenase activity"/>
    <property type="evidence" value="ECO:0007669"/>
    <property type="project" value="UniProtKB-EC"/>
</dbReference>
<dbReference type="InterPro" id="IPR014026">
    <property type="entry name" value="UDP-Glc/GDP-Man_DH_dimer"/>
</dbReference>
<keyword evidence="12" id="KW-1185">Reference proteome</keyword>
<dbReference type="EC" id="1.1.1.22" evidence="3 7"/>
<dbReference type="InterPro" id="IPR036291">
    <property type="entry name" value="NAD(P)-bd_dom_sf"/>
</dbReference>
<dbReference type="SUPFAM" id="SSF48179">
    <property type="entry name" value="6-phosphogluconate dehydrogenase C-terminal domain-like"/>
    <property type="match status" value="1"/>
</dbReference>
<dbReference type="PIRSF" id="PIRSF500133">
    <property type="entry name" value="UDPglc_DH_euk"/>
    <property type="match status" value="1"/>
</dbReference>
<evidence type="ECO:0000256" key="5">
    <source>
        <dbReference type="ARBA" id="ARBA00023027"/>
    </source>
</evidence>
<gene>
    <name evidence="11" type="ORF">CICLE_v10019935mg</name>
</gene>
<dbReference type="GO" id="GO:0006024">
    <property type="term" value="P:glycosaminoglycan biosynthetic process"/>
    <property type="evidence" value="ECO:0007669"/>
    <property type="project" value="TreeGrafter"/>
</dbReference>
<dbReference type="Gramene" id="ESR53947">
    <property type="protein sequence ID" value="ESR53947"/>
    <property type="gene ID" value="CICLE_v10019935mg"/>
</dbReference>
<evidence type="ECO:0000256" key="4">
    <source>
        <dbReference type="ARBA" id="ARBA00023002"/>
    </source>
</evidence>
<feature type="binding site" evidence="9">
    <location>
        <begin position="86"/>
        <end position="90"/>
    </location>
    <ligand>
        <name>NAD(+)</name>
        <dbReference type="ChEBI" id="CHEBI:57540"/>
    </ligand>
</feature>
<evidence type="ECO:0000313" key="12">
    <source>
        <dbReference type="Proteomes" id="UP000030687"/>
    </source>
</evidence>
<dbReference type="Pfam" id="PF00984">
    <property type="entry name" value="UDPG_MGDP_dh"/>
    <property type="match status" value="1"/>
</dbReference>
<comment type="pathway">
    <text evidence="1">Nucleotide-sugar biosynthesis; UDP-alpha-D-glucuronate biosynthesis; UDP-alpha-D-glucuronate from UDP-alpha-D-glucose: step 1/1.</text>
</comment>
<dbReference type="PANTHER" id="PTHR11374:SF3">
    <property type="entry name" value="UDP-GLUCOSE 6-DEHYDROGENASE"/>
    <property type="match status" value="1"/>
</dbReference>
<feature type="binding site" evidence="9">
    <location>
        <position position="38"/>
    </location>
    <ligand>
        <name>NAD(+)</name>
        <dbReference type="ChEBI" id="CHEBI:57540"/>
    </ligand>
</feature>
<dbReference type="InterPro" id="IPR028356">
    <property type="entry name" value="UDPglc_DH_euk"/>
</dbReference>
<dbReference type="PANTHER" id="PTHR11374">
    <property type="entry name" value="UDP-GLUCOSE DEHYDROGENASE/UDP-MANNAC DEHYDROGENASE"/>
    <property type="match status" value="1"/>
</dbReference>
<evidence type="ECO:0000259" key="10">
    <source>
        <dbReference type="SMART" id="SM00984"/>
    </source>
</evidence>
<dbReference type="InterPro" id="IPR008927">
    <property type="entry name" value="6-PGluconate_DH-like_C_sf"/>
</dbReference>